<dbReference type="KEGG" id="fri:FraEuI1c_0068"/>
<sequence length="65" mass="7170">MHATAGDRVCVRSRTVGQAERHGVVLEVRGKPDGPPYLIRWDDGHEGLCFPSADSVLEIFAKQHT</sequence>
<dbReference type="Pfam" id="PF08940">
    <property type="entry name" value="DUF1918"/>
    <property type="match status" value="1"/>
</dbReference>
<dbReference type="EMBL" id="CP002299">
    <property type="protein sequence ID" value="ADP78156.1"/>
    <property type="molecule type" value="Genomic_DNA"/>
</dbReference>
<dbReference type="HOGENOM" id="CLU_172512_1_1_11"/>
<name>E3J3F4_PSEI1</name>
<dbReference type="InterPro" id="IPR015035">
    <property type="entry name" value="DUF1918"/>
</dbReference>
<dbReference type="STRING" id="298654.FraEuI1c_0068"/>
<proteinExistence type="predicted"/>
<keyword evidence="3" id="KW-1185">Reference proteome</keyword>
<organism evidence="2 3">
    <name type="scientific">Pseudofrankia inefficax (strain DSM 45817 / CECT 9037 / DDB 130130 / EuI1c)</name>
    <name type="common">Frankia inefficax</name>
    <dbReference type="NCBI Taxonomy" id="298654"/>
    <lineage>
        <taxon>Bacteria</taxon>
        <taxon>Bacillati</taxon>
        <taxon>Actinomycetota</taxon>
        <taxon>Actinomycetes</taxon>
        <taxon>Frankiales</taxon>
        <taxon>Frankiaceae</taxon>
        <taxon>Pseudofrankia</taxon>
    </lineage>
</organism>
<dbReference type="Proteomes" id="UP000002484">
    <property type="component" value="Chromosome"/>
</dbReference>
<evidence type="ECO:0000259" key="1">
    <source>
        <dbReference type="Pfam" id="PF08940"/>
    </source>
</evidence>
<dbReference type="SUPFAM" id="SSF50118">
    <property type="entry name" value="Cell growth inhibitor/plasmid maintenance toxic component"/>
    <property type="match status" value="1"/>
</dbReference>
<dbReference type="RefSeq" id="WP_013421279.1">
    <property type="nucleotide sequence ID" value="NC_014666.1"/>
</dbReference>
<dbReference type="InParanoid" id="E3J3F4"/>
<reference evidence="2 3" key="1">
    <citation type="submission" date="2010-10" db="EMBL/GenBank/DDBJ databases">
        <title>Complete sequence of Frankia sp. EuI1c.</title>
        <authorList>
            <consortium name="US DOE Joint Genome Institute"/>
            <person name="Lucas S."/>
            <person name="Copeland A."/>
            <person name="Lapidus A."/>
            <person name="Cheng J.-F."/>
            <person name="Bruce D."/>
            <person name="Goodwin L."/>
            <person name="Pitluck S."/>
            <person name="Chertkov O."/>
            <person name="Detter J.C."/>
            <person name="Han C."/>
            <person name="Tapia R."/>
            <person name="Land M."/>
            <person name="Hauser L."/>
            <person name="Jeffries C."/>
            <person name="Kyrpides N."/>
            <person name="Ivanova N."/>
            <person name="Mikhailova N."/>
            <person name="Beauchemin N."/>
            <person name="Sen A."/>
            <person name="Sur S.A."/>
            <person name="Gtari M."/>
            <person name="Wall L."/>
            <person name="Tisa L."/>
            <person name="Woyke T."/>
        </authorList>
    </citation>
    <scope>NUCLEOTIDE SEQUENCE [LARGE SCALE GENOMIC DNA]</scope>
    <source>
        <strain evidence="3">DSM 45817 / CECT 9037 / EuI1c</strain>
    </source>
</reference>
<dbReference type="Gene3D" id="2.30.30.440">
    <property type="entry name" value="Domain of unknown function DUF1918"/>
    <property type="match status" value="1"/>
</dbReference>
<accession>E3J3F4</accession>
<evidence type="ECO:0000313" key="3">
    <source>
        <dbReference type="Proteomes" id="UP000002484"/>
    </source>
</evidence>
<protein>
    <recommendedName>
        <fullName evidence="1">DUF1918 domain-containing protein</fullName>
    </recommendedName>
</protein>
<dbReference type="eggNOG" id="COG2905">
    <property type="taxonomic scope" value="Bacteria"/>
</dbReference>
<gene>
    <name evidence="2" type="ordered locus">FraEuI1c_0068</name>
</gene>
<feature type="domain" description="DUF1918" evidence="1">
    <location>
        <begin position="1"/>
        <end position="56"/>
    </location>
</feature>
<evidence type="ECO:0000313" key="2">
    <source>
        <dbReference type="EMBL" id="ADP78156.1"/>
    </source>
</evidence>
<dbReference type="OrthoDB" id="4828144at2"/>
<dbReference type="AlphaFoldDB" id="E3J3F4"/>